<evidence type="ECO:0000256" key="1">
    <source>
        <dbReference type="SAM" id="Phobius"/>
    </source>
</evidence>
<keyword evidence="1" id="KW-1133">Transmembrane helix</keyword>
<evidence type="ECO:0000313" key="3">
    <source>
        <dbReference type="Proteomes" id="UP001055553"/>
    </source>
</evidence>
<dbReference type="RefSeq" id="WP_258393136.1">
    <property type="nucleotide sequence ID" value="NZ_AP019769.1"/>
</dbReference>
<keyword evidence="1" id="KW-0812">Transmembrane</keyword>
<dbReference type="EMBL" id="AP019769">
    <property type="protein sequence ID" value="BBL45826.1"/>
    <property type="molecule type" value="Genomic_DNA"/>
</dbReference>
<name>A0A915SL98_9ARCH</name>
<gene>
    <name evidence="2" type="ORF">MJ1_0683</name>
</gene>
<organism evidence="2 3">
    <name type="scientific">Nanobdella aerobiophila</name>
    <dbReference type="NCBI Taxonomy" id="2586965"/>
    <lineage>
        <taxon>Archaea</taxon>
        <taxon>Nanobdellota</taxon>
        <taxon>Nanobdellia</taxon>
        <taxon>Nanobdellales</taxon>
        <taxon>Nanobdellaceae</taxon>
        <taxon>Nanobdella</taxon>
    </lineage>
</organism>
<proteinExistence type="predicted"/>
<evidence type="ECO:0000313" key="2">
    <source>
        <dbReference type="EMBL" id="BBL45826.1"/>
    </source>
</evidence>
<feature type="transmembrane region" description="Helical" evidence="1">
    <location>
        <begin position="168"/>
        <end position="189"/>
    </location>
</feature>
<dbReference type="AlphaFoldDB" id="A0A915SL98"/>
<dbReference type="Proteomes" id="UP001055553">
    <property type="component" value="Chromosome"/>
</dbReference>
<sequence length="203" mass="23504">MIDSLFLYILILVIIINIAIKFLEKYNNIKEHTQKLSEMQKKYMETIKSGKIDEISKISDEFTKIYSKVMKHTIMVTIVGIAVLIIITYVFSTGFVPKIVNNSTTIYINNPVLHNQDFAIYYNHTFLGFYTANNNIITLNNSYIINKLSINPITSTLPFKIPILNVNWLSPIITYIILYLITQLLILLYTRFIKKSPKINKNG</sequence>
<protein>
    <submittedName>
        <fullName evidence="2">Uncharacterized protein</fullName>
    </submittedName>
</protein>
<feature type="transmembrane region" description="Helical" evidence="1">
    <location>
        <begin position="6"/>
        <end position="23"/>
    </location>
</feature>
<keyword evidence="1" id="KW-0472">Membrane</keyword>
<reference evidence="3" key="1">
    <citation type="journal article" date="2022" name="Int. J. Syst. Evol. Microbiol.">
        <title>Nanobdella aerobiophila gen. nov., sp. nov., a thermoacidophilic, obligate ectosymbiotic archaeon, and proposal of Nanobdellaceae fam. nov., Nanobdellales ord. nov. and Nanobdellia class. nov.</title>
        <authorList>
            <person name="Kato S."/>
            <person name="Ogasawara A."/>
            <person name="Itoh T."/>
            <person name="Sakai H.D."/>
            <person name="Shimizu M."/>
            <person name="Yuki M."/>
            <person name="Kaneko M."/>
            <person name="Takashina T."/>
            <person name="Ohkuma M."/>
        </authorList>
    </citation>
    <scope>NUCLEOTIDE SEQUENCE [LARGE SCALE GENOMIC DNA]</scope>
    <source>
        <strain evidence="3">MJ1</strain>
    </source>
</reference>
<keyword evidence="3" id="KW-1185">Reference proteome</keyword>
<accession>A0A915SL98</accession>
<feature type="transmembrane region" description="Helical" evidence="1">
    <location>
        <begin position="74"/>
        <end position="92"/>
    </location>
</feature>
<dbReference type="KEGG" id="naer:MJ1_0683"/>
<dbReference type="GeneID" id="74568625"/>